<feature type="compositionally biased region" description="Basic and acidic residues" evidence="1">
    <location>
        <begin position="492"/>
        <end position="520"/>
    </location>
</feature>
<evidence type="ECO:0000313" key="2">
    <source>
        <dbReference type="EMBL" id="QOV90188.1"/>
    </source>
</evidence>
<feature type="region of interest" description="Disordered" evidence="1">
    <location>
        <begin position="462"/>
        <end position="575"/>
    </location>
</feature>
<dbReference type="Proteomes" id="UP000593765">
    <property type="component" value="Chromosome"/>
</dbReference>
<organism evidence="2 3">
    <name type="scientific">Humisphaera borealis</name>
    <dbReference type="NCBI Taxonomy" id="2807512"/>
    <lineage>
        <taxon>Bacteria</taxon>
        <taxon>Pseudomonadati</taxon>
        <taxon>Planctomycetota</taxon>
        <taxon>Phycisphaerae</taxon>
        <taxon>Tepidisphaerales</taxon>
        <taxon>Tepidisphaeraceae</taxon>
        <taxon>Humisphaera</taxon>
    </lineage>
</organism>
<feature type="compositionally biased region" description="Basic and acidic residues" evidence="1">
    <location>
        <begin position="561"/>
        <end position="575"/>
    </location>
</feature>
<reference evidence="2 3" key="1">
    <citation type="submission" date="2020-10" db="EMBL/GenBank/DDBJ databases">
        <title>Wide distribution of Phycisphaera-like planctomycetes from WD2101 soil group in peatlands and genome analysis of the first cultivated representative.</title>
        <authorList>
            <person name="Dedysh S.N."/>
            <person name="Beletsky A.V."/>
            <person name="Ivanova A."/>
            <person name="Kulichevskaya I.S."/>
            <person name="Suzina N.E."/>
            <person name="Philippov D.A."/>
            <person name="Rakitin A.L."/>
            <person name="Mardanov A.V."/>
            <person name="Ravin N.V."/>
        </authorList>
    </citation>
    <scope>NUCLEOTIDE SEQUENCE [LARGE SCALE GENOMIC DNA]</scope>
    <source>
        <strain evidence="2 3">M1803</strain>
    </source>
</reference>
<dbReference type="AlphaFoldDB" id="A0A7M2WXC8"/>
<evidence type="ECO:0000256" key="1">
    <source>
        <dbReference type="SAM" id="MobiDB-lite"/>
    </source>
</evidence>
<sequence length="1000" mass="108190">MAENKVHKTAMLVGDFGGNNEKVKDKFIVFSYAGRPNLEYDAFVNHYDIQTTELGPLNSGNPFFNFFKPIGPPNGAQPVNASQMAEEVVSGFDQLAKSIASTLSQVDEKQSKATAKEENLKVNGRPSNKPFINVFDAVIGGKDNIGWEKFETATKLGLETLRSEGKTGNISYSTLSEKRSLFRPLLWRNFFDRLNSAAEEAAKAFMTQCRKSQIDNVKIDLGDRGRWKRFVTSLATRNDVLDPADLGTAVGVDHPATQEFQAWLKNFDGLAKATVIGKAEVHEALSVATEQAKTDWKAGSGKRPFPAVFSGILSEYARARSGGAMLSEDLMVDVLHNAILGMIAGTSVSAQDYFAKARAEGRKDFANESEDNFRDNINGYAKKLIELLKDDKAIQDAESIACVAAHLAWLATVEPTKRSEITSWLLLAQDPNCNSKLSNATAAPAGDFATQVEAWFVEARQRRHDRGHTGSKDDSMSSASSTTGTSSSGVDRNTETVRESEGSQSSDSRKAGTGDSDDGKSNQGSVGNESEHVSTPSPLPGQQQNEHGEPVDVKGGAPVESKIESSHEDKTSKVDKKVVETGKELDALDSLLKSVSINLNGQLPKLHTLLPLFHTSIHKSFTILLSQKDLPDAQKLARESAFQYIHAVMLIRQGLQFGDPDSAILRWIFEIRQHQGVDQVLKNVPVTEFIDLDSLVVQRNAMDDAYTAAIGDSIPLLSKLYGVECLMQSLNKDGYRLVVWNGNSATAVARLASITAMNPGPPCGDSVPLCVYFADEPDTVTEALLSQPTKNRFPPCLLDAGPDWVKGRPWLSTLPDIEQIPCLSLCGPGVRLRGLTDDVNEGLKANNGSPSSPLIPAGFLVLAAAMNGTEVVSAGDYDVHVLPTTQFVGTGPQEQGAVRFNLTTVAGALLKAGLLGGIKKVLASDSSQFGGDILAWLERCQITGITDRPTYCPAEWKFAVPGESKMVVLCNDSKSTMALTATPGIYVHRVNAYYASIRPD</sequence>
<dbReference type="RefSeq" id="WP_206293262.1">
    <property type="nucleotide sequence ID" value="NZ_CP063458.1"/>
</dbReference>
<accession>A0A7M2WXC8</accession>
<gene>
    <name evidence="2" type="ORF">IPV69_02100</name>
</gene>
<feature type="compositionally biased region" description="Low complexity" evidence="1">
    <location>
        <begin position="476"/>
        <end position="491"/>
    </location>
</feature>
<protein>
    <submittedName>
        <fullName evidence="2">Uncharacterized protein</fullName>
    </submittedName>
</protein>
<feature type="compositionally biased region" description="Polar residues" evidence="1">
    <location>
        <begin position="521"/>
        <end position="545"/>
    </location>
</feature>
<evidence type="ECO:0000313" key="3">
    <source>
        <dbReference type="Proteomes" id="UP000593765"/>
    </source>
</evidence>
<proteinExistence type="predicted"/>
<keyword evidence="3" id="KW-1185">Reference proteome</keyword>
<name>A0A7M2WXC8_9BACT</name>
<dbReference type="KEGG" id="hbs:IPV69_02100"/>
<dbReference type="EMBL" id="CP063458">
    <property type="protein sequence ID" value="QOV90188.1"/>
    <property type="molecule type" value="Genomic_DNA"/>
</dbReference>